<dbReference type="AlphaFoldDB" id="A0A2G8RX21"/>
<protein>
    <submittedName>
        <fullName evidence="3">Uncharacterized protein</fullName>
    </submittedName>
</protein>
<evidence type="ECO:0000313" key="4">
    <source>
        <dbReference type="Proteomes" id="UP000230002"/>
    </source>
</evidence>
<dbReference type="STRING" id="1077348.A0A2G8RX21"/>
<comment type="caution">
    <text evidence="3">The sequence shown here is derived from an EMBL/GenBank/DDBJ whole genome shotgun (WGS) entry which is preliminary data.</text>
</comment>
<feature type="compositionally biased region" description="Low complexity" evidence="1">
    <location>
        <begin position="168"/>
        <end position="192"/>
    </location>
</feature>
<organism evidence="3 4">
    <name type="scientific">Ganoderma sinense ZZ0214-1</name>
    <dbReference type="NCBI Taxonomy" id="1077348"/>
    <lineage>
        <taxon>Eukaryota</taxon>
        <taxon>Fungi</taxon>
        <taxon>Dikarya</taxon>
        <taxon>Basidiomycota</taxon>
        <taxon>Agaricomycotina</taxon>
        <taxon>Agaricomycetes</taxon>
        <taxon>Polyporales</taxon>
        <taxon>Polyporaceae</taxon>
        <taxon>Ganoderma</taxon>
    </lineage>
</organism>
<accession>A0A2G8RX21</accession>
<feature type="region of interest" description="Disordered" evidence="1">
    <location>
        <begin position="156"/>
        <end position="200"/>
    </location>
</feature>
<dbReference type="EMBL" id="AYKW01000045">
    <property type="protein sequence ID" value="PIL26063.1"/>
    <property type="molecule type" value="Genomic_DNA"/>
</dbReference>
<gene>
    <name evidence="3" type="ORF">GSI_11817</name>
</gene>
<evidence type="ECO:0000256" key="2">
    <source>
        <dbReference type="SAM" id="SignalP"/>
    </source>
</evidence>
<keyword evidence="4" id="KW-1185">Reference proteome</keyword>
<feature type="compositionally biased region" description="Polar residues" evidence="1">
    <location>
        <begin position="156"/>
        <end position="167"/>
    </location>
</feature>
<evidence type="ECO:0000256" key="1">
    <source>
        <dbReference type="SAM" id="MobiDB-lite"/>
    </source>
</evidence>
<reference evidence="3 4" key="1">
    <citation type="journal article" date="2015" name="Sci. Rep.">
        <title>Chromosome-level genome map provides insights into diverse defense mechanisms in the medicinal fungus Ganoderma sinense.</title>
        <authorList>
            <person name="Zhu Y."/>
            <person name="Xu J."/>
            <person name="Sun C."/>
            <person name="Zhou S."/>
            <person name="Xu H."/>
            <person name="Nelson D.R."/>
            <person name="Qian J."/>
            <person name="Song J."/>
            <person name="Luo H."/>
            <person name="Xiang L."/>
            <person name="Li Y."/>
            <person name="Xu Z."/>
            <person name="Ji A."/>
            <person name="Wang L."/>
            <person name="Lu S."/>
            <person name="Hayward A."/>
            <person name="Sun W."/>
            <person name="Li X."/>
            <person name="Schwartz D.C."/>
            <person name="Wang Y."/>
            <person name="Chen S."/>
        </authorList>
    </citation>
    <scope>NUCLEOTIDE SEQUENCE [LARGE SCALE GENOMIC DNA]</scope>
    <source>
        <strain evidence="3 4">ZZ0214-1</strain>
    </source>
</reference>
<dbReference type="Proteomes" id="UP000230002">
    <property type="component" value="Unassembled WGS sequence"/>
</dbReference>
<evidence type="ECO:0000313" key="3">
    <source>
        <dbReference type="EMBL" id="PIL26063.1"/>
    </source>
</evidence>
<dbReference type="OrthoDB" id="4991875at2759"/>
<keyword evidence="2" id="KW-0732">Signal</keyword>
<dbReference type="PROSITE" id="PS51257">
    <property type="entry name" value="PROKAR_LIPOPROTEIN"/>
    <property type="match status" value="1"/>
</dbReference>
<name>A0A2G8RX21_9APHY</name>
<feature type="chain" id="PRO_5013930147" evidence="2">
    <location>
        <begin position="23"/>
        <end position="222"/>
    </location>
</feature>
<sequence length="222" mass="21674">MVIKFSAGFVALSLLSVSCVSANPVSLFLPGAEGDEAFTADLLGTDSTGHTTWRIGVGSASGSFTATGDGAAAYPSVTLVEGSSDIHIIQAILTSGATDPNIPTQAEQDCVYSTAAGTQAGSAVCTIRLEAADETTTMVQTISGNVVEVQVAATVTGGSSSPSMPTVTGSGSAGTAGTSSSGTAAATQTQTGKGNGAGRTSSVAVPALVLAGLANVFKLLSY</sequence>
<proteinExistence type="predicted"/>
<feature type="signal peptide" evidence="2">
    <location>
        <begin position="1"/>
        <end position="22"/>
    </location>
</feature>